<accession>A0A0K0E0F7</accession>
<dbReference type="InterPro" id="IPR036047">
    <property type="entry name" value="F-box-like_dom_sf"/>
</dbReference>
<organism evidence="3">
    <name type="scientific">Strongyloides stercoralis</name>
    <name type="common">Threadworm</name>
    <dbReference type="NCBI Taxonomy" id="6248"/>
    <lineage>
        <taxon>Eukaryota</taxon>
        <taxon>Metazoa</taxon>
        <taxon>Ecdysozoa</taxon>
        <taxon>Nematoda</taxon>
        <taxon>Chromadorea</taxon>
        <taxon>Rhabditida</taxon>
        <taxon>Tylenchina</taxon>
        <taxon>Panagrolaimomorpha</taxon>
        <taxon>Strongyloidoidea</taxon>
        <taxon>Strongyloididae</taxon>
        <taxon>Strongyloides</taxon>
    </lineage>
</organism>
<dbReference type="PROSITE" id="PS50181">
    <property type="entry name" value="FBOX"/>
    <property type="match status" value="1"/>
</dbReference>
<dbReference type="WBParaSite" id="SSTP_0000297000.1">
    <property type="protein sequence ID" value="SSTP_0000297000.1"/>
    <property type="gene ID" value="SSTP_0000297000"/>
</dbReference>
<reference evidence="3" key="1">
    <citation type="submission" date="2015-08" db="UniProtKB">
        <authorList>
            <consortium name="WormBaseParasite"/>
        </authorList>
    </citation>
    <scope>IDENTIFICATION</scope>
</reference>
<evidence type="ECO:0000313" key="4">
    <source>
        <dbReference type="WBParaSite" id="TCONS_00002001.p1"/>
    </source>
</evidence>
<evidence type="ECO:0000259" key="1">
    <source>
        <dbReference type="PROSITE" id="PS50181"/>
    </source>
</evidence>
<dbReference type="Proteomes" id="UP000035681">
    <property type="component" value="Unplaced"/>
</dbReference>
<name>A0A0K0E0F7_STRER</name>
<dbReference type="CDD" id="cd09917">
    <property type="entry name" value="F-box_SF"/>
    <property type="match status" value="1"/>
</dbReference>
<keyword evidence="2" id="KW-1185">Reference proteome</keyword>
<dbReference type="AlphaFoldDB" id="A0A0K0E0F7"/>
<sequence>MTGKYNNFEVSISSLPSEILCIILKQVDWKTIYRVKAISKYFYTFVGKHLDSLPKPKVREFEISSYSTKDTFVEGYFLLENKANPIYINCRIDNLSQTNEGNEVEDYLMKIDLTNVGVGKIKTNGKSLVFDILNRYLKPGINVGFLEIEINKCHNLESFSSFIQKIKHVTFFHLTKLCFSHQTILSNYTLPMIEKMTFLKISECQCTKFVNPEMITKLFLNNNNLQWLDISSKCNDFDVELIQYMKSRQITCEGEGKLHKNFTICLPYRSDMNVQHEINKHFSCGKYIISNVSQNYGNFNYFQATKLCTGCNCQMHIGIAYINIEESRKPVCYSYV</sequence>
<proteinExistence type="predicted"/>
<dbReference type="InterPro" id="IPR001810">
    <property type="entry name" value="F-box_dom"/>
</dbReference>
<dbReference type="SUPFAM" id="SSF81383">
    <property type="entry name" value="F-box domain"/>
    <property type="match status" value="1"/>
</dbReference>
<evidence type="ECO:0000313" key="2">
    <source>
        <dbReference type="Proteomes" id="UP000035681"/>
    </source>
</evidence>
<dbReference type="WBParaSite" id="TCONS_00002001.p1">
    <property type="protein sequence ID" value="TCONS_00002001.p1"/>
    <property type="gene ID" value="XLOC_001904"/>
</dbReference>
<feature type="domain" description="F-box" evidence="1">
    <location>
        <begin position="9"/>
        <end position="57"/>
    </location>
</feature>
<protein>
    <submittedName>
        <fullName evidence="3 4">F-box domain-containing protein</fullName>
    </submittedName>
</protein>
<evidence type="ECO:0000313" key="3">
    <source>
        <dbReference type="WBParaSite" id="SSTP_0000297000.1"/>
    </source>
</evidence>